<dbReference type="OrthoDB" id="5346621at2759"/>
<feature type="region of interest" description="Disordered" evidence="1">
    <location>
        <begin position="49"/>
        <end position="68"/>
    </location>
</feature>
<evidence type="ECO:0000313" key="3">
    <source>
        <dbReference type="Proteomes" id="UP001150941"/>
    </source>
</evidence>
<keyword evidence="3" id="KW-1185">Reference proteome</keyword>
<reference evidence="2" key="2">
    <citation type="journal article" date="2023" name="IMA Fungus">
        <title>Comparative genomic study of the Penicillium genus elucidates a diverse pangenome and 15 lateral gene transfer events.</title>
        <authorList>
            <person name="Petersen C."/>
            <person name="Sorensen T."/>
            <person name="Nielsen M.R."/>
            <person name="Sondergaard T.E."/>
            <person name="Sorensen J.L."/>
            <person name="Fitzpatrick D.A."/>
            <person name="Frisvad J.C."/>
            <person name="Nielsen K.L."/>
        </authorList>
    </citation>
    <scope>NUCLEOTIDE SEQUENCE</scope>
    <source>
        <strain evidence="2">IBT 19713</strain>
    </source>
</reference>
<accession>A0A9W9PJJ1</accession>
<sequence length="101" mass="11420">MSSIRRNFSTTARALLEFIWKGTTSNPQYEARIKAKLAKNRKLADADKVEIAGDEHTSPEDPKARVSGQVFKNNRRLTSLHAYHDGTIIYSKDSINKAQED</sequence>
<comment type="caution">
    <text evidence="2">The sequence shown here is derived from an EMBL/GenBank/DDBJ whole genome shotgun (WGS) entry which is preliminary data.</text>
</comment>
<evidence type="ECO:0000313" key="2">
    <source>
        <dbReference type="EMBL" id="KAJ5248623.1"/>
    </source>
</evidence>
<dbReference type="EMBL" id="JAPQKS010000001">
    <property type="protein sequence ID" value="KAJ5248623.1"/>
    <property type="molecule type" value="Genomic_DNA"/>
</dbReference>
<dbReference type="AlphaFoldDB" id="A0A9W9PJJ1"/>
<protein>
    <submittedName>
        <fullName evidence="2">Uncharacterized protein</fullName>
    </submittedName>
</protein>
<feature type="compositionally biased region" description="Basic and acidic residues" evidence="1">
    <location>
        <begin position="49"/>
        <end position="64"/>
    </location>
</feature>
<gene>
    <name evidence="2" type="ORF">N7468_000074</name>
</gene>
<dbReference type="Proteomes" id="UP001150941">
    <property type="component" value="Unassembled WGS sequence"/>
</dbReference>
<evidence type="ECO:0000256" key="1">
    <source>
        <dbReference type="SAM" id="MobiDB-lite"/>
    </source>
</evidence>
<proteinExistence type="predicted"/>
<name>A0A9W9PJJ1_9EURO</name>
<dbReference type="RefSeq" id="XP_058335402.1">
    <property type="nucleotide sequence ID" value="XM_058469371.1"/>
</dbReference>
<organism evidence="2 3">
    <name type="scientific">Penicillium chermesinum</name>
    <dbReference type="NCBI Taxonomy" id="63820"/>
    <lineage>
        <taxon>Eukaryota</taxon>
        <taxon>Fungi</taxon>
        <taxon>Dikarya</taxon>
        <taxon>Ascomycota</taxon>
        <taxon>Pezizomycotina</taxon>
        <taxon>Eurotiomycetes</taxon>
        <taxon>Eurotiomycetidae</taxon>
        <taxon>Eurotiales</taxon>
        <taxon>Aspergillaceae</taxon>
        <taxon>Penicillium</taxon>
    </lineage>
</organism>
<dbReference type="GeneID" id="83196674"/>
<reference evidence="2" key="1">
    <citation type="submission" date="2022-11" db="EMBL/GenBank/DDBJ databases">
        <authorList>
            <person name="Petersen C."/>
        </authorList>
    </citation>
    <scope>NUCLEOTIDE SEQUENCE</scope>
    <source>
        <strain evidence="2">IBT 19713</strain>
    </source>
</reference>